<keyword evidence="2" id="KW-1185">Reference proteome</keyword>
<gene>
    <name evidence="1" type="ORF">KGD83_09150</name>
</gene>
<protein>
    <submittedName>
        <fullName evidence="1">Uncharacterized protein</fullName>
    </submittedName>
</protein>
<organism evidence="1 2">
    <name type="scientific">Nocardiopsis akebiae</name>
    <dbReference type="NCBI Taxonomy" id="2831968"/>
    <lineage>
        <taxon>Bacteria</taxon>
        <taxon>Bacillati</taxon>
        <taxon>Actinomycetota</taxon>
        <taxon>Actinomycetes</taxon>
        <taxon>Streptosporangiales</taxon>
        <taxon>Nocardiopsidaceae</taxon>
        <taxon>Nocardiopsis</taxon>
    </lineage>
</organism>
<dbReference type="RefSeq" id="WP_212643398.1">
    <property type="nucleotide sequence ID" value="NZ_CP074132.1"/>
</dbReference>
<evidence type="ECO:0000313" key="2">
    <source>
        <dbReference type="Proteomes" id="UP000678016"/>
    </source>
</evidence>
<dbReference type="EMBL" id="CP074132">
    <property type="protein sequence ID" value="QUX30648.1"/>
    <property type="molecule type" value="Genomic_DNA"/>
</dbReference>
<accession>A0ABX8C8L2</accession>
<name>A0ABX8C8L2_9ACTN</name>
<reference evidence="2" key="1">
    <citation type="submission" date="2021-05" db="EMBL/GenBank/DDBJ databases">
        <title>Direct Submission.</title>
        <authorList>
            <person name="Li K."/>
            <person name="Gao J."/>
        </authorList>
    </citation>
    <scope>NUCLEOTIDE SEQUENCE [LARGE SCALE GENOMIC DNA]</scope>
    <source>
        <strain evidence="2">HDS12</strain>
    </source>
</reference>
<proteinExistence type="predicted"/>
<evidence type="ECO:0000313" key="1">
    <source>
        <dbReference type="EMBL" id="QUX30648.1"/>
    </source>
</evidence>
<dbReference type="Proteomes" id="UP000678016">
    <property type="component" value="Chromosome"/>
</dbReference>
<sequence>MITLPHTGLQVPHTDVRVTYVTPTGRGEGVSAVVKNAGRTLGVITLSARRDFVRLEMPKAECRVLERFADQCRDGDDQPLPRAQVWDLLVAERHYQQEVEAAQGEQRVLMRSFFRDGPPKLHSVGANGPVPPGAALHVCAAVELEPEAVRAEAWLHGRWVRIRPAE</sequence>